<organism evidence="3 4">
    <name type="scientific">Cannabis sativa</name>
    <name type="common">Hemp</name>
    <name type="synonym">Marijuana</name>
    <dbReference type="NCBI Taxonomy" id="3483"/>
    <lineage>
        <taxon>Eukaryota</taxon>
        <taxon>Viridiplantae</taxon>
        <taxon>Streptophyta</taxon>
        <taxon>Embryophyta</taxon>
        <taxon>Tracheophyta</taxon>
        <taxon>Spermatophyta</taxon>
        <taxon>Magnoliopsida</taxon>
        <taxon>eudicotyledons</taxon>
        <taxon>Gunneridae</taxon>
        <taxon>Pentapetalae</taxon>
        <taxon>rosids</taxon>
        <taxon>fabids</taxon>
        <taxon>Rosales</taxon>
        <taxon>Cannabaceae</taxon>
        <taxon>Cannabis</taxon>
    </lineage>
</organism>
<evidence type="ECO:0000313" key="3">
    <source>
        <dbReference type="EnsemblPlants" id="cds.evm.model.01.1960"/>
    </source>
</evidence>
<sequence length="98" mass="11120">MEKAPEPLLVYMLITGVLLITHFWKELQARRPGTLVEFFAIAKPHKRIEKSLAELEKSKEKQKSPVPRTRSRSPNLEVLRDAILGASQKYAVPKGNKA</sequence>
<accession>A0A803NJ71</accession>
<feature type="region of interest" description="Disordered" evidence="1">
    <location>
        <begin position="53"/>
        <end position="74"/>
    </location>
</feature>
<keyword evidence="4" id="KW-1185">Reference proteome</keyword>
<dbReference type="EMBL" id="UZAU01000054">
    <property type="status" value="NOT_ANNOTATED_CDS"/>
    <property type="molecule type" value="Genomic_DNA"/>
</dbReference>
<reference evidence="3" key="2">
    <citation type="submission" date="2021-03" db="UniProtKB">
        <authorList>
            <consortium name="EnsemblPlants"/>
        </authorList>
    </citation>
    <scope>IDENTIFICATION</scope>
</reference>
<keyword evidence="2" id="KW-0472">Membrane</keyword>
<dbReference type="Gramene" id="evm.model.01.1960">
    <property type="protein sequence ID" value="cds.evm.model.01.1960"/>
    <property type="gene ID" value="evm.TU.01.1960"/>
</dbReference>
<keyword evidence="2" id="KW-1133">Transmembrane helix</keyword>
<proteinExistence type="predicted"/>
<protein>
    <submittedName>
        <fullName evidence="3">Uncharacterized protein</fullName>
    </submittedName>
</protein>
<dbReference type="AlphaFoldDB" id="A0A803NJ71"/>
<dbReference type="Proteomes" id="UP000596661">
    <property type="component" value="Chromosome 1"/>
</dbReference>
<evidence type="ECO:0000256" key="1">
    <source>
        <dbReference type="SAM" id="MobiDB-lite"/>
    </source>
</evidence>
<evidence type="ECO:0000313" key="4">
    <source>
        <dbReference type="Proteomes" id="UP000596661"/>
    </source>
</evidence>
<name>A0A803NJ71_CANSA</name>
<dbReference type="EnsemblPlants" id="evm.model.01.1960">
    <property type="protein sequence ID" value="cds.evm.model.01.1960"/>
    <property type="gene ID" value="evm.TU.01.1960"/>
</dbReference>
<reference evidence="3" key="1">
    <citation type="submission" date="2018-11" db="EMBL/GenBank/DDBJ databases">
        <authorList>
            <person name="Grassa J C."/>
        </authorList>
    </citation>
    <scope>NUCLEOTIDE SEQUENCE [LARGE SCALE GENOMIC DNA]</scope>
</reference>
<feature type="transmembrane region" description="Helical" evidence="2">
    <location>
        <begin position="6"/>
        <end position="24"/>
    </location>
</feature>
<feature type="compositionally biased region" description="Basic and acidic residues" evidence="1">
    <location>
        <begin position="53"/>
        <end position="63"/>
    </location>
</feature>
<keyword evidence="2" id="KW-0812">Transmembrane</keyword>
<evidence type="ECO:0000256" key="2">
    <source>
        <dbReference type="SAM" id="Phobius"/>
    </source>
</evidence>